<name>A0A3M2SJV6_9HYPO</name>
<evidence type="ECO:0000256" key="1">
    <source>
        <dbReference type="SAM" id="MobiDB-lite"/>
    </source>
</evidence>
<dbReference type="EMBL" id="NKUJ01000032">
    <property type="protein sequence ID" value="RMJ17422.1"/>
    <property type="molecule type" value="Genomic_DNA"/>
</dbReference>
<keyword evidence="4" id="KW-1185">Reference proteome</keyword>
<accession>A0A3M2SJV6</accession>
<dbReference type="OrthoDB" id="5431298at2759"/>
<feature type="compositionally biased region" description="Low complexity" evidence="1">
    <location>
        <begin position="58"/>
        <end position="67"/>
    </location>
</feature>
<evidence type="ECO:0000313" key="4">
    <source>
        <dbReference type="Proteomes" id="UP000277212"/>
    </source>
</evidence>
<gene>
    <name evidence="3" type="ORF">CDV36_002882</name>
</gene>
<sequence>MPLISNIFTSLACLMAVTNAMPASIAARQPSNECATGTYFFHCGEHKGCFSKDPCVEPTPSNPSTPNKPDVECPSGSGQTVLTPSAIYNIFPKNPDVAQAAVSGVRLESYDGASQVEQVVVFSGIPAEAKTCSFGWKQGEKLDRIFIVRGSDGVSDVRQLSGFPEGKDVTYNSIKPFDNAEKNVGGIDFANWDDLDAAGHDAGGVDCAETLYFKVSLRNGDSGTKIYLGQDENNGFEISYSC</sequence>
<evidence type="ECO:0008006" key="5">
    <source>
        <dbReference type="Google" id="ProtNLM"/>
    </source>
</evidence>
<keyword evidence="2" id="KW-0732">Signal</keyword>
<proteinExistence type="predicted"/>
<dbReference type="Proteomes" id="UP000277212">
    <property type="component" value="Unassembled WGS sequence"/>
</dbReference>
<protein>
    <recommendedName>
        <fullName evidence="5">Ubiquitin 3 binding protein But2 C-terminal domain-containing protein</fullName>
    </recommendedName>
</protein>
<feature type="region of interest" description="Disordered" evidence="1">
    <location>
        <begin position="56"/>
        <end position="76"/>
    </location>
</feature>
<dbReference type="AlphaFoldDB" id="A0A3M2SJV6"/>
<evidence type="ECO:0000256" key="2">
    <source>
        <dbReference type="SAM" id="SignalP"/>
    </source>
</evidence>
<reference evidence="3 4" key="1">
    <citation type="submission" date="2017-06" db="EMBL/GenBank/DDBJ databases">
        <title>Comparative genomic analysis of Ambrosia Fusariam Clade fungi.</title>
        <authorList>
            <person name="Stajich J.E."/>
            <person name="Carrillo J."/>
            <person name="Kijimoto T."/>
            <person name="Eskalen A."/>
            <person name="O'Donnell K."/>
            <person name="Kasson M."/>
        </authorList>
    </citation>
    <scope>NUCLEOTIDE SEQUENCE [LARGE SCALE GENOMIC DNA]</scope>
    <source>
        <strain evidence="3">UCR3666</strain>
    </source>
</reference>
<evidence type="ECO:0000313" key="3">
    <source>
        <dbReference type="EMBL" id="RMJ17422.1"/>
    </source>
</evidence>
<organism evidence="3 4">
    <name type="scientific">Fusarium kuroshium</name>
    <dbReference type="NCBI Taxonomy" id="2010991"/>
    <lineage>
        <taxon>Eukaryota</taxon>
        <taxon>Fungi</taxon>
        <taxon>Dikarya</taxon>
        <taxon>Ascomycota</taxon>
        <taxon>Pezizomycotina</taxon>
        <taxon>Sordariomycetes</taxon>
        <taxon>Hypocreomycetidae</taxon>
        <taxon>Hypocreales</taxon>
        <taxon>Nectriaceae</taxon>
        <taxon>Fusarium</taxon>
        <taxon>Fusarium solani species complex</taxon>
    </lineage>
</organism>
<comment type="caution">
    <text evidence="3">The sequence shown here is derived from an EMBL/GenBank/DDBJ whole genome shotgun (WGS) entry which is preliminary data.</text>
</comment>
<feature type="chain" id="PRO_5018125726" description="Ubiquitin 3 binding protein But2 C-terminal domain-containing protein" evidence="2">
    <location>
        <begin position="28"/>
        <end position="242"/>
    </location>
</feature>
<feature type="signal peptide" evidence="2">
    <location>
        <begin position="1"/>
        <end position="27"/>
    </location>
</feature>